<name>A0A4Y2QNG1_ARAVE</name>
<dbReference type="EMBL" id="BGPR01222156">
    <property type="protein sequence ID" value="GBN64816.1"/>
    <property type="molecule type" value="Genomic_DNA"/>
</dbReference>
<accession>A0A4Y2QNG1</accession>
<gene>
    <name evidence="1" type="ORF">AVEN_128451_1</name>
</gene>
<evidence type="ECO:0000313" key="2">
    <source>
        <dbReference type="Proteomes" id="UP000499080"/>
    </source>
</evidence>
<keyword evidence="2" id="KW-1185">Reference proteome</keyword>
<protein>
    <submittedName>
        <fullName evidence="1">Uncharacterized protein</fullName>
    </submittedName>
</protein>
<dbReference type="Proteomes" id="UP000499080">
    <property type="component" value="Unassembled WGS sequence"/>
</dbReference>
<evidence type="ECO:0000313" key="1">
    <source>
        <dbReference type="EMBL" id="GBN64816.1"/>
    </source>
</evidence>
<proteinExistence type="predicted"/>
<reference evidence="1 2" key="1">
    <citation type="journal article" date="2019" name="Sci. Rep.">
        <title>Orb-weaving spider Araneus ventricosus genome elucidates the spidroin gene catalogue.</title>
        <authorList>
            <person name="Kono N."/>
            <person name="Nakamura H."/>
            <person name="Ohtoshi R."/>
            <person name="Moran D.A.P."/>
            <person name="Shinohara A."/>
            <person name="Yoshida Y."/>
            <person name="Fujiwara M."/>
            <person name="Mori M."/>
            <person name="Tomita M."/>
            <person name="Arakawa K."/>
        </authorList>
    </citation>
    <scope>NUCLEOTIDE SEQUENCE [LARGE SCALE GENOMIC DNA]</scope>
</reference>
<organism evidence="1 2">
    <name type="scientific">Araneus ventricosus</name>
    <name type="common">Orbweaver spider</name>
    <name type="synonym">Epeira ventricosa</name>
    <dbReference type="NCBI Taxonomy" id="182803"/>
    <lineage>
        <taxon>Eukaryota</taxon>
        <taxon>Metazoa</taxon>
        <taxon>Ecdysozoa</taxon>
        <taxon>Arthropoda</taxon>
        <taxon>Chelicerata</taxon>
        <taxon>Arachnida</taxon>
        <taxon>Araneae</taxon>
        <taxon>Araneomorphae</taxon>
        <taxon>Entelegynae</taxon>
        <taxon>Araneoidea</taxon>
        <taxon>Araneidae</taxon>
        <taxon>Araneus</taxon>
    </lineage>
</organism>
<sequence>MRGYKFHVLGATYPFYATDSVLCLSVLYLTKYSLTASSFLPGDLMIEAEVLAWLIKQKNEDSIEEVTEEILLSLVRDRGYVLSFFGKYAFFVHLLRKYQFCFTLIHLKCLNE</sequence>
<comment type="caution">
    <text evidence="1">The sequence shown here is derived from an EMBL/GenBank/DDBJ whole genome shotgun (WGS) entry which is preliminary data.</text>
</comment>
<dbReference type="AlphaFoldDB" id="A0A4Y2QNG1"/>